<dbReference type="Gene3D" id="3.20.20.20">
    <property type="entry name" value="Dihydropteroate synthase-like"/>
    <property type="match status" value="1"/>
</dbReference>
<evidence type="ECO:0000256" key="6">
    <source>
        <dbReference type="ARBA" id="ARBA00022723"/>
    </source>
</evidence>
<comment type="similarity">
    <text evidence="9">Belongs to the DHPS family.</text>
</comment>
<evidence type="ECO:0000256" key="7">
    <source>
        <dbReference type="ARBA" id="ARBA00022842"/>
    </source>
</evidence>
<evidence type="ECO:0000256" key="4">
    <source>
        <dbReference type="ARBA" id="ARBA00012458"/>
    </source>
</evidence>
<evidence type="ECO:0000256" key="3">
    <source>
        <dbReference type="ARBA" id="ARBA00004763"/>
    </source>
</evidence>
<dbReference type="PROSITE" id="PS00792">
    <property type="entry name" value="DHPS_1"/>
    <property type="match status" value="1"/>
</dbReference>
<dbReference type="PANTHER" id="PTHR20941">
    <property type="entry name" value="FOLATE SYNTHESIS PROTEINS"/>
    <property type="match status" value="1"/>
</dbReference>
<comment type="cofactor">
    <cofactor evidence="2 9">
        <name>Mg(2+)</name>
        <dbReference type="ChEBI" id="CHEBI:18420"/>
    </cofactor>
</comment>
<evidence type="ECO:0000256" key="9">
    <source>
        <dbReference type="RuleBase" id="RU361205"/>
    </source>
</evidence>
<keyword evidence="12" id="KW-1185">Reference proteome</keyword>
<dbReference type="RefSeq" id="WP_222507959.1">
    <property type="nucleotide sequence ID" value="NZ_JAHVJA010000002.1"/>
</dbReference>
<evidence type="ECO:0000313" key="11">
    <source>
        <dbReference type="EMBL" id="MBY6139374.1"/>
    </source>
</evidence>
<keyword evidence="6 9" id="KW-0479">Metal-binding</keyword>
<evidence type="ECO:0000256" key="1">
    <source>
        <dbReference type="ARBA" id="ARBA00000012"/>
    </source>
</evidence>
<keyword evidence="7 9" id="KW-0460">Magnesium</keyword>
<evidence type="ECO:0000256" key="2">
    <source>
        <dbReference type="ARBA" id="ARBA00001946"/>
    </source>
</evidence>
<sequence>MIYYRPLVQHGEARPEGAVPLAGSSLWFTEVEILSRGAPPRIAPAGLVPEKERRRLSARRASIAGLDMTQPQIMGILNVTPDSFSDGGKHAGVEAGKAAALQMVADGATIIDVGGESTRPGADEVAEAAEIERTAPVIAAIRAVSQVPVSIDTRKANVGMEALEAGADLLNDVSGFTFDPALAPLAAQANVPVCIMHAQGDPSTMQANPQYGNVLLDVYDFLSAQIDRLEATGVIREQIVIDPGIGFGKTQAHNLTLLRNLSLFHGLGCPILLGVSRKKFIGTIGEEPQADARAPGSIAVGLAALAQGVQFLRVHDVAETVQALRLWQAVR</sequence>
<accession>A0ABS7NFA9</accession>
<comment type="pathway">
    <text evidence="3 9">Cofactor biosynthesis; tetrahydrofolate biosynthesis; 7,8-dihydrofolate from 2-amino-4-hydroxy-6-hydroxymethyl-7,8-dihydropteridine diphosphate and 4-aminobenzoate: step 1/2.</text>
</comment>
<dbReference type="EC" id="2.5.1.15" evidence="4 9"/>
<dbReference type="Proteomes" id="UP000766629">
    <property type="component" value="Unassembled WGS sequence"/>
</dbReference>
<dbReference type="PROSITE" id="PS50972">
    <property type="entry name" value="PTERIN_BINDING"/>
    <property type="match status" value="1"/>
</dbReference>
<dbReference type="SUPFAM" id="SSF51717">
    <property type="entry name" value="Dihydropteroate synthetase-like"/>
    <property type="match status" value="1"/>
</dbReference>
<dbReference type="PROSITE" id="PS00793">
    <property type="entry name" value="DHPS_2"/>
    <property type="match status" value="1"/>
</dbReference>
<evidence type="ECO:0000256" key="5">
    <source>
        <dbReference type="ARBA" id="ARBA00022679"/>
    </source>
</evidence>
<evidence type="ECO:0000259" key="10">
    <source>
        <dbReference type="PROSITE" id="PS50972"/>
    </source>
</evidence>
<evidence type="ECO:0000313" key="12">
    <source>
        <dbReference type="Proteomes" id="UP000766629"/>
    </source>
</evidence>
<proteinExistence type="inferred from homology"/>
<evidence type="ECO:0000256" key="8">
    <source>
        <dbReference type="ARBA" id="ARBA00022909"/>
    </source>
</evidence>
<comment type="caution">
    <text evidence="11">The sequence shown here is derived from an EMBL/GenBank/DDBJ whole genome shotgun (WGS) entry which is preliminary data.</text>
</comment>
<protein>
    <recommendedName>
        <fullName evidence="4 9">Dihydropteroate synthase</fullName>
        <shortName evidence="9">DHPS</shortName>
        <ecNumber evidence="4 9">2.5.1.15</ecNumber>
    </recommendedName>
    <alternativeName>
        <fullName evidence="9">Dihydropteroate pyrophosphorylase</fullName>
    </alternativeName>
</protein>
<dbReference type="NCBIfam" id="TIGR01496">
    <property type="entry name" value="DHPS"/>
    <property type="match status" value="1"/>
</dbReference>
<dbReference type="InterPro" id="IPR011005">
    <property type="entry name" value="Dihydropteroate_synth-like_sf"/>
</dbReference>
<comment type="function">
    <text evidence="9">Catalyzes the condensation of para-aminobenzoate (pABA) with 6-hydroxymethyl-7,8-dihydropterin diphosphate (DHPt-PP) to form 7,8-dihydropteroate (H2Pte), the immediate precursor of folate derivatives.</text>
</comment>
<keyword evidence="8 9" id="KW-0289">Folate biosynthesis</keyword>
<feature type="domain" description="Pterin-binding" evidence="10">
    <location>
        <begin position="71"/>
        <end position="325"/>
    </location>
</feature>
<gene>
    <name evidence="11" type="primary">folP</name>
    <name evidence="11" type="ORF">KUV26_08015</name>
</gene>
<name>A0ABS7NFA9_9RHOB</name>
<dbReference type="InterPro" id="IPR006390">
    <property type="entry name" value="DHP_synth_dom"/>
</dbReference>
<keyword evidence="5 9" id="KW-0808">Transferase</keyword>
<dbReference type="CDD" id="cd00739">
    <property type="entry name" value="DHPS"/>
    <property type="match status" value="1"/>
</dbReference>
<dbReference type="InterPro" id="IPR000489">
    <property type="entry name" value="Pterin-binding_dom"/>
</dbReference>
<dbReference type="EMBL" id="JAHVJA010000002">
    <property type="protein sequence ID" value="MBY6139374.1"/>
    <property type="molecule type" value="Genomic_DNA"/>
</dbReference>
<organism evidence="11 12">
    <name type="scientific">Leisingera daeponensis</name>
    <dbReference type="NCBI Taxonomy" id="405746"/>
    <lineage>
        <taxon>Bacteria</taxon>
        <taxon>Pseudomonadati</taxon>
        <taxon>Pseudomonadota</taxon>
        <taxon>Alphaproteobacteria</taxon>
        <taxon>Rhodobacterales</taxon>
        <taxon>Roseobacteraceae</taxon>
        <taxon>Leisingera</taxon>
    </lineage>
</organism>
<reference evidence="11 12" key="1">
    <citation type="submission" date="2021-06" db="EMBL/GenBank/DDBJ databases">
        <title>50 bacteria genomes isolated from Dapeng, Shenzhen, China.</title>
        <authorList>
            <person name="Zheng W."/>
            <person name="Yu S."/>
            <person name="Huang Y."/>
        </authorList>
    </citation>
    <scope>NUCLEOTIDE SEQUENCE [LARGE SCALE GENOMIC DNA]</scope>
    <source>
        <strain evidence="11 12">DP1N14-2</strain>
    </source>
</reference>
<dbReference type="PANTHER" id="PTHR20941:SF1">
    <property type="entry name" value="FOLIC ACID SYNTHESIS PROTEIN FOL1"/>
    <property type="match status" value="1"/>
</dbReference>
<comment type="catalytic activity">
    <reaction evidence="1">
        <text>(7,8-dihydropterin-6-yl)methyl diphosphate + 4-aminobenzoate = 7,8-dihydropteroate + diphosphate</text>
        <dbReference type="Rhea" id="RHEA:19949"/>
        <dbReference type="ChEBI" id="CHEBI:17836"/>
        <dbReference type="ChEBI" id="CHEBI:17839"/>
        <dbReference type="ChEBI" id="CHEBI:33019"/>
        <dbReference type="ChEBI" id="CHEBI:72950"/>
        <dbReference type="EC" id="2.5.1.15"/>
    </reaction>
</comment>
<dbReference type="InterPro" id="IPR045031">
    <property type="entry name" value="DHP_synth-like"/>
</dbReference>
<dbReference type="Pfam" id="PF00809">
    <property type="entry name" value="Pterin_bind"/>
    <property type="match status" value="1"/>
</dbReference>
<dbReference type="GO" id="GO:0004156">
    <property type="term" value="F:dihydropteroate synthase activity"/>
    <property type="evidence" value="ECO:0007669"/>
    <property type="project" value="UniProtKB-EC"/>
</dbReference>